<dbReference type="PANTHER" id="PTHR10625">
    <property type="entry name" value="HISTONE DEACETYLASE HDAC1-RELATED"/>
    <property type="match status" value="1"/>
</dbReference>
<dbReference type="InterPro" id="IPR037151">
    <property type="entry name" value="AlkB-like_sf"/>
</dbReference>
<evidence type="ECO:0000256" key="3">
    <source>
        <dbReference type="ARBA" id="ARBA00022801"/>
    </source>
</evidence>
<dbReference type="PRINTS" id="PR01271">
    <property type="entry name" value="HISDACETLASE"/>
</dbReference>
<feature type="compositionally biased region" description="Low complexity" evidence="5">
    <location>
        <begin position="1154"/>
        <end position="1169"/>
    </location>
</feature>
<dbReference type="STRING" id="983506.L8X9S0"/>
<dbReference type="InterPro" id="IPR029071">
    <property type="entry name" value="Ubiquitin-like_domsf"/>
</dbReference>
<dbReference type="EMBL" id="AFRT01000035">
    <property type="protein sequence ID" value="ELU45802.1"/>
    <property type="molecule type" value="Genomic_DNA"/>
</dbReference>
<dbReference type="AlphaFoldDB" id="L8X9S0"/>
<dbReference type="HOGENOM" id="CLU_264536_0_0_1"/>
<dbReference type="SUPFAM" id="SSF54236">
    <property type="entry name" value="Ubiquitin-like"/>
    <property type="match status" value="1"/>
</dbReference>
<dbReference type="OrthoDB" id="1918432at2759"/>
<evidence type="ECO:0000256" key="1">
    <source>
        <dbReference type="ARBA" id="ARBA00006457"/>
    </source>
</evidence>
<dbReference type="SUPFAM" id="SSF51197">
    <property type="entry name" value="Clavaminate synthase-like"/>
    <property type="match status" value="1"/>
</dbReference>
<evidence type="ECO:0000313" key="8">
    <source>
        <dbReference type="EMBL" id="ELU45802.1"/>
    </source>
</evidence>
<protein>
    <recommendedName>
        <fullName evidence="2">histone deacetylase</fullName>
        <ecNumber evidence="2">3.5.1.98</ecNumber>
    </recommendedName>
</protein>
<dbReference type="InterPro" id="IPR027450">
    <property type="entry name" value="AlkB-like"/>
</dbReference>
<evidence type="ECO:0000259" key="6">
    <source>
        <dbReference type="PROSITE" id="PS50053"/>
    </source>
</evidence>
<evidence type="ECO:0000313" key="9">
    <source>
        <dbReference type="Proteomes" id="UP000011668"/>
    </source>
</evidence>
<dbReference type="Pfam" id="PF13532">
    <property type="entry name" value="2OG-FeII_Oxy_2"/>
    <property type="match status" value="1"/>
</dbReference>
<dbReference type="InterPro" id="IPR037138">
    <property type="entry name" value="His_deacetylse_dom_sf"/>
</dbReference>
<name>L8X9S0_THACA</name>
<dbReference type="Gene3D" id="3.10.20.90">
    <property type="entry name" value="Phosphatidylinositol 3-kinase Catalytic Subunit, Chain A, domain 1"/>
    <property type="match status" value="1"/>
</dbReference>
<feature type="compositionally biased region" description="Basic and acidic residues" evidence="5">
    <location>
        <begin position="1"/>
        <end position="15"/>
    </location>
</feature>
<proteinExistence type="inferred from homology"/>
<evidence type="ECO:0000256" key="4">
    <source>
        <dbReference type="ARBA" id="ARBA00022853"/>
    </source>
</evidence>
<evidence type="ECO:0000256" key="5">
    <source>
        <dbReference type="SAM" id="MobiDB-lite"/>
    </source>
</evidence>
<feature type="region of interest" description="Disordered" evidence="5">
    <location>
        <begin position="1"/>
        <end position="27"/>
    </location>
</feature>
<dbReference type="PANTHER" id="PTHR10625:SF2">
    <property type="entry name" value="HISTONE DEACETYLASE"/>
    <property type="match status" value="1"/>
</dbReference>
<dbReference type="SUPFAM" id="SSF52768">
    <property type="entry name" value="Arginase/deacetylase"/>
    <property type="match status" value="1"/>
</dbReference>
<comment type="caution">
    <text evidence="8">The sequence shown here is derived from an EMBL/GenBank/DDBJ whole genome shotgun (WGS) entry which is preliminary data.</text>
</comment>
<evidence type="ECO:0000256" key="2">
    <source>
        <dbReference type="ARBA" id="ARBA00012111"/>
    </source>
</evidence>
<dbReference type="Gene3D" id="2.60.120.590">
    <property type="entry name" value="Alpha-ketoglutarate-dependent dioxygenase AlkB-like"/>
    <property type="match status" value="1"/>
</dbReference>
<dbReference type="GO" id="GO:0141221">
    <property type="term" value="F:histone deacetylase activity, hydrolytic mechanism"/>
    <property type="evidence" value="ECO:0007669"/>
    <property type="project" value="UniProtKB-EC"/>
</dbReference>
<dbReference type="InterPro" id="IPR003084">
    <property type="entry name" value="HDAC_I/II"/>
</dbReference>
<evidence type="ECO:0000259" key="7">
    <source>
        <dbReference type="PROSITE" id="PS51471"/>
    </source>
</evidence>
<dbReference type="InterPro" id="IPR023696">
    <property type="entry name" value="Ureohydrolase_dom_sf"/>
</dbReference>
<organism evidence="8 9">
    <name type="scientific">Thanatephorus cucumeris (strain AG1-IA)</name>
    <name type="common">Rice sheath blight fungus</name>
    <name type="synonym">Rhizoctonia solani</name>
    <dbReference type="NCBI Taxonomy" id="983506"/>
    <lineage>
        <taxon>Eukaryota</taxon>
        <taxon>Fungi</taxon>
        <taxon>Dikarya</taxon>
        <taxon>Basidiomycota</taxon>
        <taxon>Agaricomycotina</taxon>
        <taxon>Agaricomycetes</taxon>
        <taxon>Cantharellales</taxon>
        <taxon>Ceratobasidiaceae</taxon>
        <taxon>Rhizoctonia</taxon>
        <taxon>Rhizoctonia solani AG-1</taxon>
    </lineage>
</organism>
<dbReference type="Pfam" id="PF00850">
    <property type="entry name" value="Hist_deacetyl"/>
    <property type="match status" value="1"/>
</dbReference>
<comment type="similarity">
    <text evidence="1">Belongs to the histone deacetylase family. HD type 1 subfamily.</text>
</comment>
<keyword evidence="3" id="KW-0378">Hydrolase</keyword>
<feature type="region of interest" description="Disordered" evidence="5">
    <location>
        <begin position="400"/>
        <end position="428"/>
    </location>
</feature>
<dbReference type="InterPro" id="IPR005123">
    <property type="entry name" value="Oxoglu/Fe-dep_dioxygenase_dom"/>
</dbReference>
<dbReference type="InterPro" id="IPR000286">
    <property type="entry name" value="HDACs"/>
</dbReference>
<dbReference type="PROSITE" id="PS51471">
    <property type="entry name" value="FE2OG_OXY"/>
    <property type="match status" value="1"/>
</dbReference>
<dbReference type="Pfam" id="PF00240">
    <property type="entry name" value="ubiquitin"/>
    <property type="match status" value="1"/>
</dbReference>
<reference evidence="8 9" key="1">
    <citation type="journal article" date="2013" name="Nat. Commun.">
        <title>The evolution and pathogenic mechanisms of the rice sheath blight pathogen.</title>
        <authorList>
            <person name="Zheng A."/>
            <person name="Lin R."/>
            <person name="Xu L."/>
            <person name="Qin P."/>
            <person name="Tang C."/>
            <person name="Ai P."/>
            <person name="Zhang D."/>
            <person name="Liu Y."/>
            <person name="Sun Z."/>
            <person name="Feng H."/>
            <person name="Wang Y."/>
            <person name="Chen Y."/>
            <person name="Liang X."/>
            <person name="Fu R."/>
            <person name="Li Q."/>
            <person name="Zhang J."/>
            <person name="Yu X."/>
            <person name="Xie Z."/>
            <person name="Ding L."/>
            <person name="Guan P."/>
            <person name="Tang J."/>
            <person name="Liang Y."/>
            <person name="Wang S."/>
            <person name="Deng Q."/>
            <person name="Li S."/>
            <person name="Zhu J."/>
            <person name="Wang L."/>
            <person name="Liu H."/>
            <person name="Li P."/>
        </authorList>
    </citation>
    <scope>NUCLEOTIDE SEQUENCE [LARGE SCALE GENOMIC DNA]</scope>
    <source>
        <strain evidence="9">AG-1 IA</strain>
    </source>
</reference>
<feature type="compositionally biased region" description="Polar residues" evidence="5">
    <location>
        <begin position="408"/>
        <end position="417"/>
    </location>
</feature>
<dbReference type="GO" id="GO:0031507">
    <property type="term" value="P:heterochromatin formation"/>
    <property type="evidence" value="ECO:0007669"/>
    <property type="project" value="TreeGrafter"/>
</dbReference>
<dbReference type="PROSITE" id="PS50053">
    <property type="entry name" value="UBIQUITIN_2"/>
    <property type="match status" value="1"/>
</dbReference>
<dbReference type="PRINTS" id="PR01270">
    <property type="entry name" value="HDASUPER"/>
</dbReference>
<sequence length="1264" mass="141942">MQVSRTERLKWRLDMDPGTSDTQDKLHPQQELPHIIESILNVGHPAMSPPELPRELVYEIARHLISPPAHVKYDLKKLEWPCIQSMSISSRLFRRAALDCWFASIFIRERSDWKDIERFAPINLLQTVSRIHIFPAALDPQAVTRLKRYENLKILSVNMHVAWQESPENFHLVRLLVPCIPRSIIALEISCVSVEQFQDLEPLLANIAGNCPSLRRLGLYSAASDCKECIDETRLPFPIPTRSAGQLADALAQALSNLKYIRSLSLPIHLSQEEICIAHLTGHPIMPVNERTPESNCDKCVKEFGTSTHNNEKVVAETLAQRLRSLDSIHFGSWVYGRGRGGVHFVRPPIGSELKYQLVPSYIGTQQWDSGRVWIKTEKKNRLASMRLYESYDSLFDEPYPSDDESMSRPTTDSCEASSAIHGHPHGGSIAMSHAAGIRIPGLHFHSQLKITEEIESYLLASLEQHGYFARPGANQIMLFGRSRASYTKQSLAPQQEHSENQSSGLPDFLERLVEELEQTLSGPEIPSDVQRKLFSPVPGQARQAILNRYNPGEGIKPHIDLPNRFADGIIIVSLASGIVMDFAHEVKKQAISVWLPPRSIVIMEGEARWEWTHGIAYRGSDMVDITGVEIESMLGAGQYKKEVADRENVIEIPRCLRTSITLRWMLPGTLTGKEISRIKEKVEEQSGVPPPQQRLIFGGRQICTTPELFCNTTTILLLGCAYRPKLSAVLFDSIIWMKTSRSYLPRSMGPSDVGLYSYGGAHPMKPYRMRMTHHLVAAYDMLQRMDVFVGGPLIHQHEFAQLNLKPYNEYIDFLGKVSPETAEELTGNGTRLGIGTVLRYVANLAIGAAQRLNSGAADIAINWAGGLHHAKKREASGFCYVNDIVLGILELLRQFPRVLYIDIDCHHGDGVEEAFYTTDRVFTCSIHKQVNFFPGTGDVHDRGYGPGKGYTANIPLMNGISDEQYASVFQPVIRHIIEWYRPGAIILQCGADSLSGDKLGVFNLSMEGHAACAQFVRSFNIPTILLGGGGYTTKNVARAWTYETACALGIEHEIPRMLPYTDHLEWYGPRYRLDVESSNMQNDNDTAYLEGVKGSEIYLLPQALVSKMFREWMLEKPLGWLMKRMKRARWTKLICGCLVSATDHVRNAHTVRSSSTSSSGEEQSYSSGDEAPESSRTPRSRPGNTNRTAPKRIFFRRETDVIWNSHLRSGLGVGAAQHAWDDEEVESNVRAVENSFVDLGMGRKRRYDVGIMDSWKPGPDDSP</sequence>
<dbReference type="InterPro" id="IPR023801">
    <property type="entry name" value="His_deacetylse_dom"/>
</dbReference>
<feature type="compositionally biased region" description="Polar residues" evidence="5">
    <location>
        <begin position="1175"/>
        <end position="1189"/>
    </location>
</feature>
<accession>L8X9S0</accession>
<dbReference type="CDD" id="cd09991">
    <property type="entry name" value="HDAC_classI"/>
    <property type="match status" value="1"/>
</dbReference>
<dbReference type="InterPro" id="IPR000626">
    <property type="entry name" value="Ubiquitin-like_dom"/>
</dbReference>
<gene>
    <name evidence="8" type="ORF">AG1IA_00165</name>
</gene>
<dbReference type="Gene3D" id="3.40.800.20">
    <property type="entry name" value="Histone deacetylase domain"/>
    <property type="match status" value="1"/>
</dbReference>
<keyword evidence="9" id="KW-1185">Reference proteome</keyword>
<feature type="region of interest" description="Disordered" evidence="5">
    <location>
        <begin position="1150"/>
        <end position="1192"/>
    </location>
</feature>
<feature type="domain" description="Ubiquitin-like" evidence="6">
    <location>
        <begin position="676"/>
        <end position="703"/>
    </location>
</feature>
<dbReference type="GO" id="GO:0070210">
    <property type="term" value="C:Rpd3L-Expanded complex"/>
    <property type="evidence" value="ECO:0007669"/>
    <property type="project" value="TreeGrafter"/>
</dbReference>
<feature type="domain" description="Fe2OG dioxygenase" evidence="7">
    <location>
        <begin position="541"/>
        <end position="667"/>
    </location>
</feature>
<dbReference type="Proteomes" id="UP000011668">
    <property type="component" value="Unassembled WGS sequence"/>
</dbReference>
<dbReference type="EC" id="3.5.1.98" evidence="2"/>
<keyword evidence="4" id="KW-0156">Chromatin regulator</keyword>